<dbReference type="GO" id="GO:0005737">
    <property type="term" value="C:cytoplasm"/>
    <property type="evidence" value="ECO:0007669"/>
    <property type="project" value="TreeGrafter"/>
</dbReference>
<dbReference type="SMART" id="SM00382">
    <property type="entry name" value="AAA"/>
    <property type="match status" value="2"/>
</dbReference>
<dbReference type="InterPro" id="IPR003593">
    <property type="entry name" value="AAA+_ATPase"/>
</dbReference>
<evidence type="ECO:0000259" key="7">
    <source>
        <dbReference type="SMART" id="SM01086"/>
    </source>
</evidence>
<evidence type="ECO:0000256" key="3">
    <source>
        <dbReference type="ARBA" id="ARBA00022840"/>
    </source>
</evidence>
<feature type="domain" description="AAA+ ATPase" evidence="6">
    <location>
        <begin position="639"/>
        <end position="795"/>
    </location>
</feature>
<dbReference type="SMART" id="SM01086">
    <property type="entry name" value="ClpB_D2-small"/>
    <property type="match status" value="1"/>
</dbReference>
<evidence type="ECO:0008006" key="10">
    <source>
        <dbReference type="Google" id="ProtNLM"/>
    </source>
</evidence>
<feature type="transmembrane region" description="Helical" evidence="5">
    <location>
        <begin position="68"/>
        <end position="85"/>
    </location>
</feature>
<dbReference type="InterPro" id="IPR003959">
    <property type="entry name" value="ATPase_AAA_core"/>
</dbReference>
<keyword evidence="5" id="KW-0472">Membrane</keyword>
<dbReference type="SUPFAM" id="SSF52540">
    <property type="entry name" value="P-loop containing nucleoside triphosphate hydrolases"/>
    <property type="match status" value="2"/>
</dbReference>
<dbReference type="InterPro" id="IPR050130">
    <property type="entry name" value="ClpA_ClpB"/>
</dbReference>
<evidence type="ECO:0000313" key="9">
    <source>
        <dbReference type="Proteomes" id="UP000228952"/>
    </source>
</evidence>
<dbReference type="Pfam" id="PF10431">
    <property type="entry name" value="ClpB_D2-small"/>
    <property type="match status" value="1"/>
</dbReference>
<keyword evidence="2" id="KW-0547">Nucleotide-binding</keyword>
<dbReference type="Pfam" id="PF17871">
    <property type="entry name" value="AAA_lid_9"/>
    <property type="match status" value="1"/>
</dbReference>
<dbReference type="PRINTS" id="PR00300">
    <property type="entry name" value="CLPPROTEASEA"/>
</dbReference>
<dbReference type="AlphaFoldDB" id="A0A2M7W2N6"/>
<comment type="caution">
    <text evidence="8">The sequence shown here is derived from an EMBL/GenBank/DDBJ whole genome shotgun (WGS) entry which is preliminary data.</text>
</comment>
<dbReference type="GO" id="GO:0034605">
    <property type="term" value="P:cellular response to heat"/>
    <property type="evidence" value="ECO:0007669"/>
    <property type="project" value="TreeGrafter"/>
</dbReference>
<organism evidence="8 9">
    <name type="scientific">Candidatus Dojkabacteria bacterium CG_4_10_14_0_2_um_filter_Dojkabacteria_WS6_41_15</name>
    <dbReference type="NCBI Taxonomy" id="2014249"/>
    <lineage>
        <taxon>Bacteria</taxon>
        <taxon>Candidatus Dojkabacteria</taxon>
    </lineage>
</organism>
<dbReference type="Gene3D" id="1.10.8.60">
    <property type="match status" value="2"/>
</dbReference>
<dbReference type="InterPro" id="IPR001270">
    <property type="entry name" value="ClpA/B"/>
</dbReference>
<proteinExistence type="predicted"/>
<dbReference type="Gene3D" id="3.40.50.300">
    <property type="entry name" value="P-loop containing nucleotide triphosphate hydrolases"/>
    <property type="match status" value="2"/>
</dbReference>
<dbReference type="Proteomes" id="UP000228952">
    <property type="component" value="Unassembled WGS sequence"/>
</dbReference>
<keyword evidence="5" id="KW-1133">Transmembrane helix</keyword>
<dbReference type="InterPro" id="IPR027417">
    <property type="entry name" value="P-loop_NTPase"/>
</dbReference>
<evidence type="ECO:0000256" key="5">
    <source>
        <dbReference type="SAM" id="Phobius"/>
    </source>
</evidence>
<evidence type="ECO:0000259" key="6">
    <source>
        <dbReference type="SMART" id="SM00382"/>
    </source>
</evidence>
<evidence type="ECO:0000256" key="1">
    <source>
        <dbReference type="ARBA" id="ARBA00022737"/>
    </source>
</evidence>
<evidence type="ECO:0000313" key="8">
    <source>
        <dbReference type="EMBL" id="PJA13841.1"/>
    </source>
</evidence>
<dbReference type="PANTHER" id="PTHR11638">
    <property type="entry name" value="ATP-DEPENDENT CLP PROTEASE"/>
    <property type="match status" value="1"/>
</dbReference>
<dbReference type="InterPro" id="IPR019489">
    <property type="entry name" value="Clp_ATPase_C"/>
</dbReference>
<gene>
    <name evidence="8" type="ORF">COX64_02785</name>
</gene>
<keyword evidence="4" id="KW-0143">Chaperone</keyword>
<dbReference type="GO" id="GO:0005524">
    <property type="term" value="F:ATP binding"/>
    <property type="evidence" value="ECO:0007669"/>
    <property type="project" value="UniProtKB-KW"/>
</dbReference>
<sequence length="884" mass="99223">MINVLTAFHDKVQDKTQLYDNYAIIVDPQYEPFLITQFDLFFLSLQDLTELLRTFRANFVFNKLKRSLATALLILALPFAALYILSTTTFITLAIPAIFLVLIKEEIFLAAFALLILWHDLATNFDARKLLVTYPTLDDFLKNSIENQGVQFQNFTIQQPLDYFHPVTFELLVNSLSASKNSTVLNTSNLLKTVLGHEHIQRVLKRLEIPDIENLLNSASLTTETAPIYDYTALQSLILYSLEQAIETKSRRVYPEHVLLALFSIFPVLKDVLQEHKVDFLTFEKTIEWYIIADQYRARTSILDLSQIYHNKGGVADGWVKGFTFFLDKISTNVLDQVTAIGGIYGIGHTKEINNLIGILQKQTDANAILVGDPGVGKSSVIYGLAQRIIEGDIPPALKNLSIKAVDINKFLSLASAGRGGIPELVEKLSAELRKQVGTILYFDDLEVLLSTGSGEGTAMSYLLPLLLQSPVPIVGTMTFAQYSTLKDKYPTVIDAFKEVRVDPLSKEDTFTILTTKIDKLEQMHRITISLPALKDILVLTATYQPNKRFPKKAVELLEQAAVQASTTKDKQLTRELVAQVIQTLADIPVAQSSPEEAEKLLTLEKRIHQKYVNQHDAVLAVVDSLQRAKTSVRNTSHPFGVYLFLGPSGVGKTELAKITAKEYFGSDFSMIRIDMSQYKQDSDIPTIMSQLSKVALRPYTLLLLDEFEKTTTTIHDIFMRLFDEGIVVTPKDETLYFNNSIIIATSNIGSNLLLKAPPEKFEETKLQILDMLPQYLKVELINRFDKVIVFGALSLEHLQQIAVLMVNDLVQKLSEQGIRSTYTDKTINYLVAHGYVPGMGARPLRRTLQDSLETALAKFILKSQQEAGANPKDVNFDELLPSV</sequence>
<name>A0A2M7W2N6_9BACT</name>
<keyword evidence="1" id="KW-0677">Repeat</keyword>
<evidence type="ECO:0000256" key="2">
    <source>
        <dbReference type="ARBA" id="ARBA00022741"/>
    </source>
</evidence>
<dbReference type="EMBL" id="PFQB01000074">
    <property type="protein sequence ID" value="PJA13841.1"/>
    <property type="molecule type" value="Genomic_DNA"/>
</dbReference>
<dbReference type="Pfam" id="PF00004">
    <property type="entry name" value="AAA"/>
    <property type="match status" value="1"/>
</dbReference>
<protein>
    <recommendedName>
        <fullName evidence="10">Clp R domain-containing protein</fullName>
    </recommendedName>
</protein>
<dbReference type="InterPro" id="IPR041546">
    <property type="entry name" value="ClpA/ClpB_AAA_lid"/>
</dbReference>
<keyword evidence="3" id="KW-0067">ATP-binding</keyword>
<feature type="domain" description="Clp ATPase C-terminal" evidence="7">
    <location>
        <begin position="794"/>
        <end position="879"/>
    </location>
</feature>
<dbReference type="PANTHER" id="PTHR11638:SF18">
    <property type="entry name" value="HEAT SHOCK PROTEIN 104"/>
    <property type="match status" value="1"/>
</dbReference>
<evidence type="ECO:0000256" key="4">
    <source>
        <dbReference type="ARBA" id="ARBA00023186"/>
    </source>
</evidence>
<dbReference type="Pfam" id="PF07724">
    <property type="entry name" value="AAA_2"/>
    <property type="match status" value="1"/>
</dbReference>
<keyword evidence="5" id="KW-0812">Transmembrane</keyword>
<accession>A0A2M7W2N6</accession>
<dbReference type="GO" id="GO:0016887">
    <property type="term" value="F:ATP hydrolysis activity"/>
    <property type="evidence" value="ECO:0007669"/>
    <property type="project" value="InterPro"/>
</dbReference>
<reference evidence="9" key="1">
    <citation type="submission" date="2017-09" db="EMBL/GenBank/DDBJ databases">
        <title>Depth-based differentiation of microbial function through sediment-hosted aquifers and enrichment of novel symbionts in the deep terrestrial subsurface.</title>
        <authorList>
            <person name="Probst A.J."/>
            <person name="Ladd B."/>
            <person name="Jarett J.K."/>
            <person name="Geller-Mcgrath D.E."/>
            <person name="Sieber C.M.K."/>
            <person name="Emerson J.B."/>
            <person name="Anantharaman K."/>
            <person name="Thomas B.C."/>
            <person name="Malmstrom R."/>
            <person name="Stieglmeier M."/>
            <person name="Klingl A."/>
            <person name="Woyke T."/>
            <person name="Ryan C.M."/>
            <person name="Banfield J.F."/>
        </authorList>
    </citation>
    <scope>NUCLEOTIDE SEQUENCE [LARGE SCALE GENOMIC DNA]</scope>
</reference>
<feature type="domain" description="AAA+ ATPase" evidence="6">
    <location>
        <begin position="364"/>
        <end position="500"/>
    </location>
</feature>